<dbReference type="GeneID" id="85435327"/>
<evidence type="ECO:0000256" key="1">
    <source>
        <dbReference type="SAM" id="MobiDB-lite"/>
    </source>
</evidence>
<organism evidence="2 3">
    <name type="scientific">Colletotrichum navitas</name>
    <dbReference type="NCBI Taxonomy" id="681940"/>
    <lineage>
        <taxon>Eukaryota</taxon>
        <taxon>Fungi</taxon>
        <taxon>Dikarya</taxon>
        <taxon>Ascomycota</taxon>
        <taxon>Pezizomycotina</taxon>
        <taxon>Sordariomycetes</taxon>
        <taxon>Hypocreomycetidae</taxon>
        <taxon>Glomerellales</taxon>
        <taxon>Glomerellaceae</taxon>
        <taxon>Colletotrichum</taxon>
        <taxon>Colletotrichum graminicola species complex</taxon>
    </lineage>
</organism>
<evidence type="ECO:0000313" key="3">
    <source>
        <dbReference type="Proteomes" id="UP001230504"/>
    </source>
</evidence>
<feature type="region of interest" description="Disordered" evidence="1">
    <location>
        <begin position="173"/>
        <end position="192"/>
    </location>
</feature>
<dbReference type="EMBL" id="JAHLJV010000020">
    <property type="protein sequence ID" value="KAK1594360.1"/>
    <property type="molecule type" value="Genomic_DNA"/>
</dbReference>
<name>A0AAD8Q1W4_9PEZI</name>
<dbReference type="RefSeq" id="XP_060415543.1">
    <property type="nucleotide sequence ID" value="XM_060551087.1"/>
</dbReference>
<evidence type="ECO:0000313" key="2">
    <source>
        <dbReference type="EMBL" id="KAK1594360.1"/>
    </source>
</evidence>
<sequence>MRYSCMRVHYSGYPYTLATRSKLSPQTPRPDAGADAEPHDGECTGQPSTVPLPLLLLLEPSLPCLAPPCRLFSIQITQAQCSPHLVVYLSTGHTYQHITTTFALAYPGHTYQTSNRTAVNTHISCAYVVRHHPILPTPHLSYRDAGRSDSASLTHVTLPPRLGLRRIGSPYAPEPSLHRQKKTTAHALPSSSAWLPSKVSPSGLASPWEGNHLSGSTSVPLFPNDSKYTAVAPPTHTSHLPTASRLGFEIPPKGPSSPGRSCVLRPPSLSSEHGLAHHCFSAHFHPSSSQRLMSHFACGCLHTVRNARVATGRPQKDAPRHSCLAVPAPGHFPAAVNPI</sequence>
<dbReference type="AlphaFoldDB" id="A0AAD8Q1W4"/>
<feature type="region of interest" description="Disordered" evidence="1">
    <location>
        <begin position="21"/>
        <end position="44"/>
    </location>
</feature>
<proteinExistence type="predicted"/>
<keyword evidence="3" id="KW-1185">Reference proteome</keyword>
<protein>
    <submittedName>
        <fullName evidence="2">Uncharacterized protein</fullName>
    </submittedName>
</protein>
<reference evidence="2" key="1">
    <citation type="submission" date="2021-06" db="EMBL/GenBank/DDBJ databases">
        <title>Comparative genomics, transcriptomics and evolutionary studies reveal genomic signatures of adaptation to plant cell wall in hemibiotrophic fungi.</title>
        <authorList>
            <consortium name="DOE Joint Genome Institute"/>
            <person name="Baroncelli R."/>
            <person name="Diaz J.F."/>
            <person name="Benocci T."/>
            <person name="Peng M."/>
            <person name="Battaglia E."/>
            <person name="Haridas S."/>
            <person name="Andreopoulos W."/>
            <person name="Labutti K."/>
            <person name="Pangilinan J."/>
            <person name="Floch G.L."/>
            <person name="Makela M.R."/>
            <person name="Henrissat B."/>
            <person name="Grigoriev I.V."/>
            <person name="Crouch J.A."/>
            <person name="De Vries R.P."/>
            <person name="Sukno S.A."/>
            <person name="Thon M.R."/>
        </authorList>
    </citation>
    <scope>NUCLEOTIDE SEQUENCE</scope>
    <source>
        <strain evidence="2">CBS 125086</strain>
    </source>
</reference>
<comment type="caution">
    <text evidence="2">The sequence shown here is derived from an EMBL/GenBank/DDBJ whole genome shotgun (WGS) entry which is preliminary data.</text>
</comment>
<accession>A0AAD8Q1W4</accession>
<gene>
    <name evidence="2" type="ORF">LY79DRAFT_154483</name>
</gene>
<dbReference type="Proteomes" id="UP001230504">
    <property type="component" value="Unassembled WGS sequence"/>
</dbReference>